<evidence type="ECO:0000256" key="7">
    <source>
        <dbReference type="PROSITE-ProRule" id="PRU00283"/>
    </source>
</evidence>
<evidence type="ECO:0000256" key="1">
    <source>
        <dbReference type="ARBA" id="ARBA00010899"/>
    </source>
</evidence>
<comment type="caution">
    <text evidence="12">The sequence shown here is derived from an EMBL/GenBank/DDBJ whole genome shotgun (WGS) entry which is preliminary data.</text>
</comment>
<evidence type="ECO:0000256" key="6">
    <source>
        <dbReference type="ARBA" id="ARBA00023175"/>
    </source>
</evidence>
<dbReference type="PRINTS" id="PR00380">
    <property type="entry name" value="KINESINHEAVY"/>
</dbReference>
<dbReference type="InterPro" id="IPR036961">
    <property type="entry name" value="Kinesin_motor_dom_sf"/>
</dbReference>
<evidence type="ECO:0000259" key="11">
    <source>
        <dbReference type="PROSITE" id="PS50067"/>
    </source>
</evidence>
<dbReference type="Proteomes" id="UP000653305">
    <property type="component" value="Unassembled WGS sequence"/>
</dbReference>
<keyword evidence="13" id="KW-1185">Reference proteome</keyword>
<dbReference type="AlphaFoldDB" id="A0A830AZX7"/>
<dbReference type="GO" id="GO:0007018">
    <property type="term" value="P:microtubule-based movement"/>
    <property type="evidence" value="ECO:0007669"/>
    <property type="project" value="InterPro"/>
</dbReference>
<keyword evidence="5 8" id="KW-0175">Coiled coil</keyword>
<dbReference type="SUPFAM" id="SSF52540">
    <property type="entry name" value="P-loop containing nucleoside triphosphate hydrolases"/>
    <property type="match status" value="1"/>
</dbReference>
<dbReference type="SMART" id="SM00033">
    <property type="entry name" value="CH"/>
    <property type="match status" value="1"/>
</dbReference>
<dbReference type="Pfam" id="PF00307">
    <property type="entry name" value="CH"/>
    <property type="match status" value="1"/>
</dbReference>
<dbReference type="GO" id="GO:0008017">
    <property type="term" value="F:microtubule binding"/>
    <property type="evidence" value="ECO:0007669"/>
    <property type="project" value="InterPro"/>
</dbReference>
<evidence type="ECO:0000256" key="4">
    <source>
        <dbReference type="ARBA" id="ARBA00022840"/>
    </source>
</evidence>
<keyword evidence="2" id="KW-0493">Microtubule</keyword>
<evidence type="ECO:0000256" key="3">
    <source>
        <dbReference type="ARBA" id="ARBA00022741"/>
    </source>
</evidence>
<dbReference type="SUPFAM" id="SSF47576">
    <property type="entry name" value="Calponin-homology domain, CH-domain"/>
    <property type="match status" value="1"/>
</dbReference>
<dbReference type="Pfam" id="PF00225">
    <property type="entry name" value="Kinesin"/>
    <property type="match status" value="1"/>
</dbReference>
<dbReference type="CDD" id="cd21203">
    <property type="entry name" value="CH_AtKIN14-like"/>
    <property type="match status" value="1"/>
</dbReference>
<dbReference type="InterPro" id="IPR027417">
    <property type="entry name" value="P-loop_NTPase"/>
</dbReference>
<organism evidence="12 13">
    <name type="scientific">Phtheirospermum japonicum</name>
    <dbReference type="NCBI Taxonomy" id="374723"/>
    <lineage>
        <taxon>Eukaryota</taxon>
        <taxon>Viridiplantae</taxon>
        <taxon>Streptophyta</taxon>
        <taxon>Embryophyta</taxon>
        <taxon>Tracheophyta</taxon>
        <taxon>Spermatophyta</taxon>
        <taxon>Magnoliopsida</taxon>
        <taxon>eudicotyledons</taxon>
        <taxon>Gunneridae</taxon>
        <taxon>Pentapetalae</taxon>
        <taxon>asterids</taxon>
        <taxon>lamiids</taxon>
        <taxon>Lamiales</taxon>
        <taxon>Orobanchaceae</taxon>
        <taxon>Orobanchaceae incertae sedis</taxon>
        <taxon>Phtheirospermum</taxon>
    </lineage>
</organism>
<feature type="compositionally biased region" description="Polar residues" evidence="9">
    <location>
        <begin position="876"/>
        <end position="892"/>
    </location>
</feature>
<evidence type="ECO:0000256" key="9">
    <source>
        <dbReference type="SAM" id="MobiDB-lite"/>
    </source>
</evidence>
<evidence type="ECO:0000259" key="10">
    <source>
        <dbReference type="PROSITE" id="PS50021"/>
    </source>
</evidence>
<feature type="coiled-coil region" evidence="8">
    <location>
        <begin position="665"/>
        <end position="692"/>
    </location>
</feature>
<comment type="similarity">
    <text evidence="1">Belongs to the TRAFAC class myosin-kinesin ATPase superfamily. Kinesin family. KIN-14 subfamily.</text>
</comment>
<dbReference type="PANTHER" id="PTHR47972">
    <property type="entry name" value="KINESIN-LIKE PROTEIN KLP-3"/>
    <property type="match status" value="1"/>
</dbReference>
<dbReference type="OrthoDB" id="3176171at2759"/>
<evidence type="ECO:0000256" key="2">
    <source>
        <dbReference type="ARBA" id="ARBA00022701"/>
    </source>
</evidence>
<dbReference type="InterPro" id="IPR036872">
    <property type="entry name" value="CH_dom_sf"/>
</dbReference>
<keyword evidence="6 7" id="KW-0505">Motor protein</keyword>
<dbReference type="InterPro" id="IPR027640">
    <property type="entry name" value="Kinesin-like_fam"/>
</dbReference>
<accession>A0A830AZX7</accession>
<dbReference type="InterPro" id="IPR001715">
    <property type="entry name" value="CH_dom"/>
</dbReference>
<name>A0A830AZX7_9LAMI</name>
<dbReference type="FunFam" id="1.10.418.10:FF:000062">
    <property type="entry name" value="Kinesin-like protein KIN-14I isoform A"/>
    <property type="match status" value="1"/>
</dbReference>
<dbReference type="SMART" id="SM00129">
    <property type="entry name" value="KISc"/>
    <property type="match status" value="1"/>
</dbReference>
<dbReference type="PROSITE" id="PS50067">
    <property type="entry name" value="KINESIN_MOTOR_2"/>
    <property type="match status" value="1"/>
</dbReference>
<keyword evidence="4 7" id="KW-0067">ATP-binding</keyword>
<proteinExistence type="inferred from homology"/>
<dbReference type="GO" id="GO:0005874">
    <property type="term" value="C:microtubule"/>
    <property type="evidence" value="ECO:0007669"/>
    <property type="project" value="UniProtKB-KW"/>
</dbReference>
<sequence>MAAIEGVFSFSAASVVEDVLQQHGNQSRGLDLDARRAEEAAIRRYEAAAWLRKLIGVVAAKDLPAEPSEEEFRLGLRSGIILCNALNKTQPGAVQKVVESPCDSAHVQEGAALSAFQYFENVRNFLVAVEEMGMPTFEASDLEQGGKSSRVVNCVLALKSYSEWKQTGGNGSNSSLSMLVRAVLLDKKPEEVPNLVESVLSKVVEEFEHRIGNQLELKKANFRDSTVSHGNKSVPCLSNVKNAAISMKDDITQKNSIDEESELKQQLIVDQQQKDIKVLKQNLSTTKAGMQFMQMKFHEEMHNIGLHIHGLAHAASGYHRVLDENRRLYNQVQDLKGSIRVYCRVRPFLPGQFTHSSTIDHIEEGTISISTPTKNGKGRKSFNFNKVFGPSATQEEVFSDTQPLIRSVLDGYNVCIFAYGQTGSGKTYTMTGPKDLTEHSQGVNFRALRDLFFLADQRKDTFSYDVSVQMMEIYNEQDIPLLRNTLEIRNSSQTGLNVPEASLVRVSSTSDIIDLMNLGQRNRAVGATALNDRSSRSHSCLTVHVQGRDLTSGNILRGCMHLVDLAGSERVEKSQVTGDRLKEAQHINKSLSALGDVISSLAQKNSHVPYRNSKLTQLLQDSLGGQAKTLMFVHISPEPDAIGETISTLKFAERVATVELGAARVNKDSADVKELKEQIASLKAALARKGGEPVSLQQKISGSPCGMQTPAFQPNLDARGELRTLESPNVRRSASLRQKRQSLDLDELLGNSPTWPPISSPCRTNIDDDRELISSGDWVDKLMVNRQDPDRELENPLGGWNPNTGNVSDVIYQKYLSDSSKYYSDKSFGLFPATTNQFDVNGTDEMDELDAGTSDSSEPDLLWQFNNSKLGGYGNGTISPKVQKPNFKQSKSPELRSMIPKLSPSPSRKAVNEAGHFPPRNARQVTDIKRKTGTRK</sequence>
<dbReference type="CDD" id="cd01366">
    <property type="entry name" value="KISc_C_terminal"/>
    <property type="match status" value="1"/>
</dbReference>
<dbReference type="PANTHER" id="PTHR47972:SF39">
    <property type="entry name" value="KINESIN-LIKE PROTEIN KIN-14I"/>
    <property type="match status" value="1"/>
</dbReference>
<dbReference type="PROSITE" id="PS50021">
    <property type="entry name" value="CH"/>
    <property type="match status" value="1"/>
</dbReference>
<dbReference type="GO" id="GO:0005524">
    <property type="term" value="F:ATP binding"/>
    <property type="evidence" value="ECO:0007669"/>
    <property type="project" value="UniProtKB-UniRule"/>
</dbReference>
<gene>
    <name evidence="12" type="ORF">PHJA_000206300</name>
</gene>
<dbReference type="Gene3D" id="3.40.850.10">
    <property type="entry name" value="Kinesin motor domain"/>
    <property type="match status" value="1"/>
</dbReference>
<keyword evidence="3 7" id="KW-0547">Nucleotide-binding</keyword>
<dbReference type="FunFam" id="3.40.850.10:FF:000045">
    <property type="entry name" value="Kinesin-like protein KIN-14I isoform A"/>
    <property type="match status" value="1"/>
</dbReference>
<evidence type="ECO:0000313" key="13">
    <source>
        <dbReference type="Proteomes" id="UP000653305"/>
    </source>
</evidence>
<evidence type="ECO:0000313" key="12">
    <source>
        <dbReference type="EMBL" id="GFP80630.1"/>
    </source>
</evidence>
<feature type="domain" description="Calponin-homology (CH)" evidence="10">
    <location>
        <begin position="41"/>
        <end position="163"/>
    </location>
</feature>
<dbReference type="GO" id="GO:0003777">
    <property type="term" value="F:microtubule motor activity"/>
    <property type="evidence" value="ECO:0007669"/>
    <property type="project" value="InterPro"/>
</dbReference>
<dbReference type="InterPro" id="IPR001752">
    <property type="entry name" value="Kinesin_motor_dom"/>
</dbReference>
<evidence type="ECO:0000256" key="5">
    <source>
        <dbReference type="ARBA" id="ARBA00023054"/>
    </source>
</evidence>
<feature type="domain" description="Kinesin motor" evidence="11">
    <location>
        <begin position="338"/>
        <end position="658"/>
    </location>
</feature>
<reference evidence="12" key="1">
    <citation type="submission" date="2020-07" db="EMBL/GenBank/DDBJ databases">
        <title>Ethylene signaling mediates host invasion by parasitic plants.</title>
        <authorList>
            <person name="Yoshida S."/>
        </authorList>
    </citation>
    <scope>NUCLEOTIDE SEQUENCE</scope>
    <source>
        <strain evidence="12">Okayama</strain>
    </source>
</reference>
<feature type="region of interest" description="Disordered" evidence="9">
    <location>
        <begin position="874"/>
        <end position="936"/>
    </location>
</feature>
<protein>
    <submittedName>
        <fullName evidence="12">Kinesin-4</fullName>
    </submittedName>
</protein>
<dbReference type="GO" id="GO:0016887">
    <property type="term" value="F:ATP hydrolysis activity"/>
    <property type="evidence" value="ECO:0007669"/>
    <property type="project" value="UniProtKB-ARBA"/>
</dbReference>
<dbReference type="Gene3D" id="1.10.418.10">
    <property type="entry name" value="Calponin-like domain"/>
    <property type="match status" value="1"/>
</dbReference>
<evidence type="ECO:0000256" key="8">
    <source>
        <dbReference type="SAM" id="Coils"/>
    </source>
</evidence>
<dbReference type="EMBL" id="BMAC01000020">
    <property type="protein sequence ID" value="GFP80630.1"/>
    <property type="molecule type" value="Genomic_DNA"/>
</dbReference>
<feature type="binding site" evidence="7">
    <location>
        <begin position="420"/>
        <end position="427"/>
    </location>
    <ligand>
        <name>ATP</name>
        <dbReference type="ChEBI" id="CHEBI:30616"/>
    </ligand>
</feature>